<name>A0ACB9RZE0_9MYRT</name>
<sequence>MLGHATYAAPAAPKFPGTPFVTMGGRDAASLIETASAVIASDPGFTSALAAAISNVIGSGALQVRNADSNGGSGLPLAAVTVTPSLHSLPNLAPLERSP</sequence>
<comment type="caution">
    <text evidence="1">The sequence shown here is derived from an EMBL/GenBank/DDBJ whole genome shotgun (WGS) entry which is preliminary data.</text>
</comment>
<accession>A0ACB9RZE0</accession>
<organism evidence="1 2">
    <name type="scientific">Melastoma candidum</name>
    <dbReference type="NCBI Taxonomy" id="119954"/>
    <lineage>
        <taxon>Eukaryota</taxon>
        <taxon>Viridiplantae</taxon>
        <taxon>Streptophyta</taxon>
        <taxon>Embryophyta</taxon>
        <taxon>Tracheophyta</taxon>
        <taxon>Spermatophyta</taxon>
        <taxon>Magnoliopsida</taxon>
        <taxon>eudicotyledons</taxon>
        <taxon>Gunneridae</taxon>
        <taxon>Pentapetalae</taxon>
        <taxon>rosids</taxon>
        <taxon>malvids</taxon>
        <taxon>Myrtales</taxon>
        <taxon>Melastomataceae</taxon>
        <taxon>Melastomatoideae</taxon>
        <taxon>Melastomateae</taxon>
        <taxon>Melastoma</taxon>
    </lineage>
</organism>
<dbReference type="Proteomes" id="UP001057402">
    <property type="component" value="Chromosome 3"/>
</dbReference>
<dbReference type="EMBL" id="CM042882">
    <property type="protein sequence ID" value="KAI4383196.1"/>
    <property type="molecule type" value="Genomic_DNA"/>
</dbReference>
<protein>
    <submittedName>
        <fullName evidence="1">Uncharacterized protein</fullName>
    </submittedName>
</protein>
<evidence type="ECO:0000313" key="2">
    <source>
        <dbReference type="Proteomes" id="UP001057402"/>
    </source>
</evidence>
<keyword evidence="2" id="KW-1185">Reference proteome</keyword>
<proteinExistence type="predicted"/>
<reference evidence="2" key="1">
    <citation type="journal article" date="2023" name="Front. Plant Sci.">
        <title>Chromosomal-level genome assembly of Melastoma candidum provides insights into trichome evolution.</title>
        <authorList>
            <person name="Zhong Y."/>
            <person name="Wu W."/>
            <person name="Sun C."/>
            <person name="Zou P."/>
            <person name="Liu Y."/>
            <person name="Dai S."/>
            <person name="Zhou R."/>
        </authorList>
    </citation>
    <scope>NUCLEOTIDE SEQUENCE [LARGE SCALE GENOMIC DNA]</scope>
</reference>
<evidence type="ECO:0000313" key="1">
    <source>
        <dbReference type="EMBL" id="KAI4383196.1"/>
    </source>
</evidence>
<gene>
    <name evidence="1" type="ORF">MLD38_009063</name>
</gene>